<proteinExistence type="predicted"/>
<reference evidence="1" key="1">
    <citation type="submission" date="2018-05" db="EMBL/GenBank/DDBJ databases">
        <authorList>
            <person name="Lanie J.A."/>
            <person name="Ng W.-L."/>
            <person name="Kazmierczak K.M."/>
            <person name="Andrzejewski T.M."/>
            <person name="Davidsen T.M."/>
            <person name="Wayne K.J."/>
            <person name="Tettelin H."/>
            <person name="Glass J.I."/>
            <person name="Rusch D."/>
            <person name="Podicherti R."/>
            <person name="Tsui H.-C.T."/>
            <person name="Winkler M.E."/>
        </authorList>
    </citation>
    <scope>NUCLEOTIDE SEQUENCE</scope>
</reference>
<dbReference type="EMBL" id="UINC01213872">
    <property type="protein sequence ID" value="SVE38846.1"/>
    <property type="molecule type" value="Genomic_DNA"/>
</dbReference>
<accession>A0A383D2S2</accession>
<evidence type="ECO:0000313" key="1">
    <source>
        <dbReference type="EMBL" id="SVE38846.1"/>
    </source>
</evidence>
<feature type="non-terminal residue" evidence="1">
    <location>
        <position position="1"/>
    </location>
</feature>
<organism evidence="1">
    <name type="scientific">marine metagenome</name>
    <dbReference type="NCBI Taxonomy" id="408172"/>
    <lineage>
        <taxon>unclassified sequences</taxon>
        <taxon>metagenomes</taxon>
        <taxon>ecological metagenomes</taxon>
    </lineage>
</organism>
<sequence>VPEPEDEEFSSLAEHDSIMLIVNARKAAM</sequence>
<dbReference type="AlphaFoldDB" id="A0A383D2S2"/>
<name>A0A383D2S2_9ZZZZ</name>
<protein>
    <submittedName>
        <fullName evidence="1">Uncharacterized protein</fullName>
    </submittedName>
</protein>
<gene>
    <name evidence="1" type="ORF">METZ01_LOCUS491700</name>
</gene>